<name>A0ABW0GSJ9_9MICO</name>
<gene>
    <name evidence="1" type="ORF">ACFPJ6_10465</name>
</gene>
<accession>A0ABW0GSJ9</accession>
<evidence type="ECO:0000313" key="2">
    <source>
        <dbReference type="Proteomes" id="UP001596122"/>
    </source>
</evidence>
<dbReference type="Gene3D" id="3.30.530.20">
    <property type="match status" value="1"/>
</dbReference>
<dbReference type="Proteomes" id="UP001596122">
    <property type="component" value="Unassembled WGS sequence"/>
</dbReference>
<proteinExistence type="predicted"/>
<dbReference type="InterPro" id="IPR023393">
    <property type="entry name" value="START-like_dom_sf"/>
</dbReference>
<dbReference type="SUPFAM" id="SSF55961">
    <property type="entry name" value="Bet v1-like"/>
    <property type="match status" value="1"/>
</dbReference>
<dbReference type="InterPro" id="IPR019587">
    <property type="entry name" value="Polyketide_cyclase/dehydratase"/>
</dbReference>
<protein>
    <submittedName>
        <fullName evidence="1">SRPBCC family protein</fullName>
    </submittedName>
</protein>
<organism evidence="1 2">
    <name type="scientific">Aquipuribacter nitratireducens</name>
    <dbReference type="NCBI Taxonomy" id="650104"/>
    <lineage>
        <taxon>Bacteria</taxon>
        <taxon>Bacillati</taxon>
        <taxon>Actinomycetota</taxon>
        <taxon>Actinomycetes</taxon>
        <taxon>Micrococcales</taxon>
        <taxon>Intrasporangiaceae</taxon>
        <taxon>Aquipuribacter</taxon>
    </lineage>
</organism>
<dbReference type="Pfam" id="PF10604">
    <property type="entry name" value="Polyketide_cyc2"/>
    <property type="match status" value="1"/>
</dbReference>
<sequence>MSDVEVHRRVQAPVDEVWRIATDLESAPQVVRGIDAVEVLTPGPFGVGTRWRETRTMFGRSATEEMTVSAVDPGRSYTVEATSSGVHYLSTFSFAPAGEGATEATMTFGGRPTTRVAKVLGALTAPLATRSVEKALRADLDDIAAAAERGAATG</sequence>
<dbReference type="EMBL" id="JBHSLD010000009">
    <property type="protein sequence ID" value="MFC5381216.1"/>
    <property type="molecule type" value="Genomic_DNA"/>
</dbReference>
<dbReference type="RefSeq" id="WP_340270654.1">
    <property type="nucleotide sequence ID" value="NZ_JBBEOG010000007.1"/>
</dbReference>
<comment type="caution">
    <text evidence="1">The sequence shown here is derived from an EMBL/GenBank/DDBJ whole genome shotgun (WGS) entry which is preliminary data.</text>
</comment>
<keyword evidence="2" id="KW-1185">Reference proteome</keyword>
<evidence type="ECO:0000313" key="1">
    <source>
        <dbReference type="EMBL" id="MFC5381216.1"/>
    </source>
</evidence>
<reference evidence="2" key="1">
    <citation type="journal article" date="2019" name="Int. J. Syst. Evol. Microbiol.">
        <title>The Global Catalogue of Microorganisms (GCM) 10K type strain sequencing project: providing services to taxonomists for standard genome sequencing and annotation.</title>
        <authorList>
            <consortium name="The Broad Institute Genomics Platform"/>
            <consortium name="The Broad Institute Genome Sequencing Center for Infectious Disease"/>
            <person name="Wu L."/>
            <person name="Ma J."/>
        </authorList>
    </citation>
    <scope>NUCLEOTIDE SEQUENCE [LARGE SCALE GENOMIC DNA]</scope>
    <source>
        <strain evidence="2">CCUG 43114</strain>
    </source>
</reference>